<dbReference type="Proteomes" id="UP000617402">
    <property type="component" value="Unassembled WGS sequence"/>
</dbReference>
<dbReference type="SMART" id="SM01119">
    <property type="entry name" value="D-ser_dehydrat"/>
    <property type="match status" value="1"/>
</dbReference>
<dbReference type="RefSeq" id="WP_188040888.1">
    <property type="nucleotide sequence ID" value="NZ_JACVHF010000014.1"/>
</dbReference>
<keyword evidence="2" id="KW-0456">Lyase</keyword>
<dbReference type="Gene3D" id="2.40.37.20">
    <property type="entry name" value="D-serine dehydratase-like domain"/>
    <property type="match status" value="1"/>
</dbReference>
<dbReference type="Pfam" id="PF14031">
    <property type="entry name" value="D-ser_dehydrat"/>
    <property type="match status" value="1"/>
</dbReference>
<dbReference type="InterPro" id="IPR001608">
    <property type="entry name" value="Ala_racemase_N"/>
</dbReference>
<dbReference type="InterPro" id="IPR029066">
    <property type="entry name" value="PLP-binding_barrel"/>
</dbReference>
<dbReference type="InterPro" id="IPR026956">
    <property type="entry name" value="D-ser_dehydrat-like_dom"/>
</dbReference>
<comment type="similarity">
    <text evidence="1">Belongs to the DSD1 family.</text>
</comment>
<organism evidence="4 5">
    <name type="scientific">Heliobacterium chlorum</name>
    <dbReference type="NCBI Taxonomy" id="2698"/>
    <lineage>
        <taxon>Bacteria</taxon>
        <taxon>Bacillati</taxon>
        <taxon>Bacillota</taxon>
        <taxon>Clostridia</taxon>
        <taxon>Eubacteriales</taxon>
        <taxon>Heliobacteriaceae</taxon>
        <taxon>Heliobacterium</taxon>
    </lineage>
</organism>
<feature type="domain" description="D-serine dehydratase-like" evidence="3">
    <location>
        <begin position="252"/>
        <end position="349"/>
    </location>
</feature>
<gene>
    <name evidence="4" type="ORF">H1S01_13030</name>
</gene>
<sequence>MDTHTTPYVAISRPQLIENIRRMAEECSKRNIKLRPHFKTHKMISIAQIQTEWGAIGFTVAKLTEAQVLIQAGFNDILIAYPLWGEDKWNTYRSLSKQAALSTIIDSTESLRAWSEQARRSGQPIRAYVKVDSGLGRVGYPPGERLNKLVRRVAASEEIEFLGLLTHSGHAYGANSPSIREQIGRDEGKILMQIAESMRAEGIKIPEVSTGSTPTVEFNLQTPGVTEVRPGNYVFNDATQVRLGVVPKERCALQVVTTVVSRPNENRCIIDAGAKVLALDQGAHGNHADIGYGIPSIAGWKLSRLSEEHGVLERIDSTAPQVSVGTQMTIIPNHACPVVNLADRVILVDAQGTSIDIWTVDARGCSQ</sequence>
<dbReference type="EMBL" id="JACVHF010000014">
    <property type="protein sequence ID" value="MBC9785431.1"/>
    <property type="molecule type" value="Genomic_DNA"/>
</dbReference>
<dbReference type="PANTHER" id="PTHR28004">
    <property type="entry name" value="ZGC:162816-RELATED"/>
    <property type="match status" value="1"/>
</dbReference>
<evidence type="ECO:0000256" key="1">
    <source>
        <dbReference type="ARBA" id="ARBA00005323"/>
    </source>
</evidence>
<dbReference type="Pfam" id="PF01168">
    <property type="entry name" value="Ala_racemase_N"/>
    <property type="match status" value="1"/>
</dbReference>
<dbReference type="Gene3D" id="3.20.20.10">
    <property type="entry name" value="Alanine racemase"/>
    <property type="match status" value="1"/>
</dbReference>
<dbReference type="InterPro" id="IPR042208">
    <property type="entry name" value="D-ser_dehydrat-like_sf"/>
</dbReference>
<keyword evidence="5" id="KW-1185">Reference proteome</keyword>
<dbReference type="SUPFAM" id="SSF51419">
    <property type="entry name" value="PLP-binding barrel"/>
    <property type="match status" value="1"/>
</dbReference>
<evidence type="ECO:0000313" key="5">
    <source>
        <dbReference type="Proteomes" id="UP000617402"/>
    </source>
</evidence>
<evidence type="ECO:0000256" key="2">
    <source>
        <dbReference type="ARBA" id="ARBA00023239"/>
    </source>
</evidence>
<name>A0ABR7T438_HELCL</name>
<dbReference type="PANTHER" id="PTHR28004:SF2">
    <property type="entry name" value="D-SERINE DEHYDRATASE"/>
    <property type="match status" value="1"/>
</dbReference>
<reference evidence="4 5" key="1">
    <citation type="submission" date="2020-07" db="EMBL/GenBank/DDBJ databases">
        <title>Draft whole-genome sequence of Heliobacterium chlorum DSM 3682, type strain.</title>
        <authorList>
            <person name="Kyndt J.A."/>
            <person name="Meyer T.E."/>
            <person name="Imhoff J.F."/>
        </authorList>
    </citation>
    <scope>NUCLEOTIDE SEQUENCE [LARGE SCALE GENOMIC DNA]</scope>
    <source>
        <strain evidence="4 5">DSM 3682</strain>
    </source>
</reference>
<accession>A0ABR7T438</accession>
<protein>
    <submittedName>
        <fullName evidence="4">Alanine racemase</fullName>
    </submittedName>
</protein>
<evidence type="ECO:0000259" key="3">
    <source>
        <dbReference type="SMART" id="SM01119"/>
    </source>
</evidence>
<proteinExistence type="inferred from homology"/>
<dbReference type="InterPro" id="IPR051466">
    <property type="entry name" value="D-amino_acid_metab_enzyme"/>
</dbReference>
<evidence type="ECO:0000313" key="4">
    <source>
        <dbReference type="EMBL" id="MBC9785431.1"/>
    </source>
</evidence>
<comment type="caution">
    <text evidence="4">The sequence shown here is derived from an EMBL/GenBank/DDBJ whole genome shotgun (WGS) entry which is preliminary data.</text>
</comment>